<evidence type="ECO:0000256" key="6">
    <source>
        <dbReference type="ARBA" id="ARBA00023136"/>
    </source>
</evidence>
<dbReference type="EMBL" id="BMKN01000002">
    <property type="protein sequence ID" value="GGE59677.1"/>
    <property type="molecule type" value="Genomic_DNA"/>
</dbReference>
<evidence type="ECO:0000313" key="10">
    <source>
        <dbReference type="Proteomes" id="UP000606730"/>
    </source>
</evidence>
<reference evidence="9" key="2">
    <citation type="submission" date="2020-09" db="EMBL/GenBank/DDBJ databases">
        <authorList>
            <person name="Sun Q."/>
            <person name="Zhou Y."/>
        </authorList>
    </citation>
    <scope>NUCLEOTIDE SEQUENCE</scope>
    <source>
        <strain evidence="9">CGMCC 1.16012</strain>
    </source>
</reference>
<keyword evidence="4 7" id="KW-1133">Transmembrane helix</keyword>
<keyword evidence="7" id="KW-0349">Heme</keyword>
<dbReference type="NCBIfam" id="NF003833">
    <property type="entry name" value="PRK05419.1-5"/>
    <property type="match status" value="1"/>
</dbReference>
<protein>
    <recommendedName>
        <fullName evidence="7">Protein-methionine-sulfoxide reductase heme-binding subunit MsrQ</fullName>
    </recommendedName>
    <alternativeName>
        <fullName evidence="7">Flavocytochrome MsrQ</fullName>
    </alternativeName>
</protein>
<comment type="subunit">
    <text evidence="7">Heterodimer of a catalytic subunit (MsrP) and a heme-binding subunit (MsrQ).</text>
</comment>
<dbReference type="Pfam" id="PF01794">
    <property type="entry name" value="Ferric_reduct"/>
    <property type="match status" value="1"/>
</dbReference>
<evidence type="ECO:0000256" key="4">
    <source>
        <dbReference type="ARBA" id="ARBA00022989"/>
    </source>
</evidence>
<comment type="caution">
    <text evidence="9">The sequence shown here is derived from an EMBL/GenBank/DDBJ whole genome shotgun (WGS) entry which is preliminary data.</text>
</comment>
<dbReference type="GO" id="GO:0010181">
    <property type="term" value="F:FMN binding"/>
    <property type="evidence" value="ECO:0007669"/>
    <property type="project" value="UniProtKB-UniRule"/>
</dbReference>
<evidence type="ECO:0000256" key="3">
    <source>
        <dbReference type="ARBA" id="ARBA00022692"/>
    </source>
</evidence>
<feature type="transmembrane region" description="Helical" evidence="7">
    <location>
        <begin position="12"/>
        <end position="30"/>
    </location>
</feature>
<keyword evidence="5 7" id="KW-0408">Iron</keyword>
<dbReference type="Proteomes" id="UP000606730">
    <property type="component" value="Unassembled WGS sequence"/>
</dbReference>
<comment type="similarity">
    <text evidence="7">Belongs to the MsrQ family.</text>
</comment>
<keyword evidence="7" id="KW-0479">Metal-binding</keyword>
<dbReference type="AlphaFoldDB" id="A0A917ALG2"/>
<dbReference type="GO" id="GO:0016679">
    <property type="term" value="F:oxidoreductase activity, acting on diphenols and related substances as donors"/>
    <property type="evidence" value="ECO:0007669"/>
    <property type="project" value="TreeGrafter"/>
</dbReference>
<comment type="subcellular location">
    <subcellularLocation>
        <location evidence="7">Cell membrane</location>
        <topology evidence="7">Multi-pass membrane protein</topology>
    </subcellularLocation>
    <subcellularLocation>
        <location evidence="1">Membrane</location>
        <topology evidence="1">Multi-pass membrane protein</topology>
    </subcellularLocation>
</comment>
<feature type="transmembrane region" description="Helical" evidence="7">
    <location>
        <begin position="176"/>
        <end position="192"/>
    </location>
</feature>
<feature type="transmembrane region" description="Helical" evidence="7">
    <location>
        <begin position="152"/>
        <end position="170"/>
    </location>
</feature>
<name>A0A917ALG2_9RHOB</name>
<feature type="transmembrane region" description="Helical" evidence="7">
    <location>
        <begin position="81"/>
        <end position="99"/>
    </location>
</feature>
<keyword evidence="7" id="KW-1003">Cell membrane</keyword>
<dbReference type="GO" id="GO:0009055">
    <property type="term" value="F:electron transfer activity"/>
    <property type="evidence" value="ECO:0007669"/>
    <property type="project" value="UniProtKB-UniRule"/>
</dbReference>
<keyword evidence="7" id="KW-0285">Flavoprotein</keyword>
<feature type="domain" description="Ferric oxidoreductase" evidence="8">
    <location>
        <begin position="49"/>
        <end position="160"/>
    </location>
</feature>
<keyword evidence="7" id="KW-0249">Electron transport</keyword>
<dbReference type="GO" id="GO:0046872">
    <property type="term" value="F:metal ion binding"/>
    <property type="evidence" value="ECO:0007669"/>
    <property type="project" value="UniProtKB-KW"/>
</dbReference>
<evidence type="ECO:0000259" key="8">
    <source>
        <dbReference type="Pfam" id="PF01794"/>
    </source>
</evidence>
<accession>A0A917ALG2</accession>
<proteinExistence type="inferred from homology"/>
<dbReference type="GO" id="GO:0030091">
    <property type="term" value="P:protein repair"/>
    <property type="evidence" value="ECO:0007669"/>
    <property type="project" value="UniProtKB-UniRule"/>
</dbReference>
<keyword evidence="3 7" id="KW-0812">Transmembrane</keyword>
<keyword evidence="2 7" id="KW-0813">Transport</keyword>
<evidence type="ECO:0000256" key="2">
    <source>
        <dbReference type="ARBA" id="ARBA00022448"/>
    </source>
</evidence>
<feature type="transmembrane region" description="Helical" evidence="7">
    <location>
        <begin position="114"/>
        <end position="131"/>
    </location>
</feature>
<keyword evidence="7" id="KW-0288">FMN</keyword>
<dbReference type="InterPro" id="IPR022837">
    <property type="entry name" value="MsrQ-like"/>
</dbReference>
<organism evidence="9 10">
    <name type="scientific">Actibacterium pelagium</name>
    <dbReference type="NCBI Taxonomy" id="2029103"/>
    <lineage>
        <taxon>Bacteria</taxon>
        <taxon>Pseudomonadati</taxon>
        <taxon>Pseudomonadota</taxon>
        <taxon>Alphaproteobacteria</taxon>
        <taxon>Rhodobacterales</taxon>
        <taxon>Roseobacteraceae</taxon>
        <taxon>Actibacterium</taxon>
    </lineage>
</organism>
<sequence>MIDRLNQFLRRAPAWPLYVLAPLPIAWLYYQGLTGALGVDPVKKIEHQLGLWALWLLIAGLAVTPLMRFAGLKLLKFRRAIGVISFGYVLAHLLTWLVLDVQFLNVWKDIVKRPYITIGMLAFTLMIPLAATSNNWSLRKLGALTWRRLHKLTYAVCVLGALHFVMLVKGFQIEPILYMLVILGLLALRVVPKRRRPASTPNMAAG</sequence>
<evidence type="ECO:0000256" key="7">
    <source>
        <dbReference type="HAMAP-Rule" id="MF_01207"/>
    </source>
</evidence>
<comment type="cofactor">
    <cofactor evidence="7">
        <name>FMN</name>
        <dbReference type="ChEBI" id="CHEBI:58210"/>
    </cofactor>
    <text evidence="7">Binds 1 FMN per subunit.</text>
</comment>
<dbReference type="GO" id="GO:0005886">
    <property type="term" value="C:plasma membrane"/>
    <property type="evidence" value="ECO:0007669"/>
    <property type="project" value="UniProtKB-SubCell"/>
</dbReference>
<dbReference type="InterPro" id="IPR013130">
    <property type="entry name" value="Fe3_Rdtase_TM_dom"/>
</dbReference>
<reference evidence="9" key="1">
    <citation type="journal article" date="2014" name="Int. J. Syst. Evol. Microbiol.">
        <title>Complete genome sequence of Corynebacterium casei LMG S-19264T (=DSM 44701T), isolated from a smear-ripened cheese.</title>
        <authorList>
            <consortium name="US DOE Joint Genome Institute (JGI-PGF)"/>
            <person name="Walter F."/>
            <person name="Albersmeier A."/>
            <person name="Kalinowski J."/>
            <person name="Ruckert C."/>
        </authorList>
    </citation>
    <scope>NUCLEOTIDE SEQUENCE</scope>
    <source>
        <strain evidence="9">CGMCC 1.16012</strain>
    </source>
</reference>
<evidence type="ECO:0000256" key="5">
    <source>
        <dbReference type="ARBA" id="ARBA00023004"/>
    </source>
</evidence>
<evidence type="ECO:0000256" key="1">
    <source>
        <dbReference type="ARBA" id="ARBA00004141"/>
    </source>
</evidence>
<keyword evidence="6 7" id="KW-0472">Membrane</keyword>
<dbReference type="GO" id="GO:0020037">
    <property type="term" value="F:heme binding"/>
    <property type="evidence" value="ECO:0007669"/>
    <property type="project" value="UniProtKB-UniRule"/>
</dbReference>
<dbReference type="PANTHER" id="PTHR36964">
    <property type="entry name" value="PROTEIN-METHIONINE-SULFOXIDE REDUCTASE HEME-BINDING SUBUNIT MSRQ"/>
    <property type="match status" value="1"/>
</dbReference>
<gene>
    <name evidence="7 9" type="primary">msrQ</name>
    <name evidence="9" type="ORF">GCM10011517_29140</name>
</gene>
<comment type="cofactor">
    <cofactor evidence="7">
        <name>heme b</name>
        <dbReference type="ChEBI" id="CHEBI:60344"/>
    </cofactor>
    <text evidence="7">Binds 1 heme b (iron(II)-protoporphyrin IX) group per subunit.</text>
</comment>
<evidence type="ECO:0000313" key="9">
    <source>
        <dbReference type="EMBL" id="GGE59677.1"/>
    </source>
</evidence>
<dbReference type="PANTHER" id="PTHR36964:SF1">
    <property type="entry name" value="PROTEIN-METHIONINE-SULFOXIDE REDUCTASE HEME-BINDING SUBUNIT MSRQ"/>
    <property type="match status" value="1"/>
</dbReference>
<comment type="function">
    <text evidence="7">Part of the MsrPQ system that repairs oxidized periplasmic proteins containing methionine sulfoxide residues (Met-O), using respiratory chain electrons. Thus protects these proteins from oxidative-stress damage caused by reactive species of oxygen and chlorine generated by the host defense mechanisms. MsrPQ is essential for the maintenance of envelope integrity under bleach stress, rescuing a wide series of structurally unrelated periplasmic proteins from methionine oxidation. MsrQ provides electrons for reduction to the reductase catalytic subunit MsrP, using the quinone pool of the respiratory chain.</text>
</comment>
<keyword evidence="10" id="KW-1185">Reference proteome</keyword>
<dbReference type="HAMAP" id="MF_01207">
    <property type="entry name" value="MsrQ"/>
    <property type="match status" value="1"/>
</dbReference>
<feature type="transmembrane region" description="Helical" evidence="7">
    <location>
        <begin position="50"/>
        <end position="69"/>
    </location>
</feature>